<protein>
    <submittedName>
        <fullName evidence="1">Uncharacterized protein</fullName>
    </submittedName>
</protein>
<organism evidence="1 2">
    <name type="scientific">Haloactinomyces albus</name>
    <dbReference type="NCBI Taxonomy" id="1352928"/>
    <lineage>
        <taxon>Bacteria</taxon>
        <taxon>Bacillati</taxon>
        <taxon>Actinomycetota</taxon>
        <taxon>Actinomycetes</taxon>
        <taxon>Actinopolysporales</taxon>
        <taxon>Actinopolysporaceae</taxon>
        <taxon>Haloactinomyces</taxon>
    </lineage>
</organism>
<reference evidence="1" key="1">
    <citation type="submission" date="2023-07" db="EMBL/GenBank/DDBJ databases">
        <title>Sequencing the genomes of 1000 actinobacteria strains.</title>
        <authorList>
            <person name="Klenk H.-P."/>
        </authorList>
    </citation>
    <scope>NUCLEOTIDE SEQUENCE</scope>
    <source>
        <strain evidence="1">DSM 45977</strain>
    </source>
</reference>
<comment type="caution">
    <text evidence="1">The sequence shown here is derived from an EMBL/GenBank/DDBJ whole genome shotgun (WGS) entry which is preliminary data.</text>
</comment>
<proteinExistence type="predicted"/>
<name>A0AAE3ZHE5_9ACTN</name>
<dbReference type="AlphaFoldDB" id="A0AAE3ZHE5"/>
<keyword evidence="2" id="KW-1185">Reference proteome</keyword>
<accession>A0AAE3ZHE5</accession>
<dbReference type="EMBL" id="JAVDXW010000001">
    <property type="protein sequence ID" value="MDR7303262.1"/>
    <property type="molecule type" value="Genomic_DNA"/>
</dbReference>
<evidence type="ECO:0000313" key="2">
    <source>
        <dbReference type="Proteomes" id="UP001180845"/>
    </source>
</evidence>
<sequence>MKPELDLPRANPCESGLTDVPSMRAPAACSDGELLAEIRECEAVVRRALAEQYALMAEVERRGLYG</sequence>
<dbReference type="RefSeq" id="WP_310275462.1">
    <property type="nucleotide sequence ID" value="NZ_JAVDXW010000001.1"/>
</dbReference>
<dbReference type="Proteomes" id="UP001180845">
    <property type="component" value="Unassembled WGS sequence"/>
</dbReference>
<gene>
    <name evidence="1" type="ORF">JOF55_003443</name>
</gene>
<evidence type="ECO:0000313" key="1">
    <source>
        <dbReference type="EMBL" id="MDR7303262.1"/>
    </source>
</evidence>